<dbReference type="AlphaFoldDB" id="A0A5B6WCZ5"/>
<dbReference type="PANTHER" id="PTHR33067">
    <property type="entry name" value="RNA-DIRECTED DNA POLYMERASE-RELATED"/>
    <property type="match status" value="1"/>
</dbReference>
<evidence type="ECO:0000313" key="3">
    <source>
        <dbReference type="Proteomes" id="UP000325315"/>
    </source>
</evidence>
<gene>
    <name evidence="2" type="ORF">EPI10_020126</name>
</gene>
<feature type="compositionally biased region" description="Acidic residues" evidence="1">
    <location>
        <begin position="55"/>
        <end position="70"/>
    </location>
</feature>
<accession>A0A5B6WCZ5</accession>
<dbReference type="PANTHER" id="PTHR33067:SF31">
    <property type="entry name" value="RNA-DIRECTED DNA POLYMERASE"/>
    <property type="match status" value="1"/>
</dbReference>
<organism evidence="2 3">
    <name type="scientific">Gossypium australe</name>
    <dbReference type="NCBI Taxonomy" id="47621"/>
    <lineage>
        <taxon>Eukaryota</taxon>
        <taxon>Viridiplantae</taxon>
        <taxon>Streptophyta</taxon>
        <taxon>Embryophyta</taxon>
        <taxon>Tracheophyta</taxon>
        <taxon>Spermatophyta</taxon>
        <taxon>Magnoliopsida</taxon>
        <taxon>eudicotyledons</taxon>
        <taxon>Gunneridae</taxon>
        <taxon>Pentapetalae</taxon>
        <taxon>rosids</taxon>
        <taxon>malvids</taxon>
        <taxon>Malvales</taxon>
        <taxon>Malvaceae</taxon>
        <taxon>Malvoideae</taxon>
        <taxon>Gossypium</taxon>
    </lineage>
</organism>
<dbReference type="OrthoDB" id="1934381at2759"/>
<sequence length="278" mass="31805">MGDIKRQIGIGIPSNTENNSRREGKEHVKAIALRSSKVLSSPENPTQEMNKENTDDLQEEPLEADDEPELEEVRRKAKTDEDKFVSFLNLFKTLNVNLPLIEVIEKVPKYFKFLKEIMFRCRKIKVEEQVNISTSCSAIISRQIRSIHFNRALCDLGASINLMPLSICEELGYSVHLKGVLKDVLIKVRSFIISVDFLVLDFVEDREIPILLGRPFLATLGSTIDMENNELTMKINVETEVFKCGYQQSRENKRDSGEHCNELSTFNPNNPNQKAYLL</sequence>
<feature type="compositionally biased region" description="Polar residues" evidence="1">
    <location>
        <begin position="262"/>
        <end position="278"/>
    </location>
</feature>
<proteinExistence type="predicted"/>
<feature type="region of interest" description="Disordered" evidence="1">
    <location>
        <begin position="1"/>
        <end position="75"/>
    </location>
</feature>
<dbReference type="Proteomes" id="UP000325315">
    <property type="component" value="Unassembled WGS sequence"/>
</dbReference>
<evidence type="ECO:0000313" key="2">
    <source>
        <dbReference type="EMBL" id="KAA3479631.1"/>
    </source>
</evidence>
<reference evidence="3" key="1">
    <citation type="journal article" date="2019" name="Plant Biotechnol. J.">
        <title>Genome sequencing of the Australian wild diploid species Gossypium australe highlights disease resistance and delayed gland morphogenesis.</title>
        <authorList>
            <person name="Cai Y."/>
            <person name="Cai X."/>
            <person name="Wang Q."/>
            <person name="Wang P."/>
            <person name="Zhang Y."/>
            <person name="Cai C."/>
            <person name="Xu Y."/>
            <person name="Wang K."/>
            <person name="Zhou Z."/>
            <person name="Wang C."/>
            <person name="Geng S."/>
            <person name="Li B."/>
            <person name="Dong Q."/>
            <person name="Hou Y."/>
            <person name="Wang H."/>
            <person name="Ai P."/>
            <person name="Liu Z."/>
            <person name="Yi F."/>
            <person name="Sun M."/>
            <person name="An G."/>
            <person name="Cheng J."/>
            <person name="Zhang Y."/>
            <person name="Shi Q."/>
            <person name="Xie Y."/>
            <person name="Shi X."/>
            <person name="Chang Y."/>
            <person name="Huang F."/>
            <person name="Chen Y."/>
            <person name="Hong S."/>
            <person name="Mi L."/>
            <person name="Sun Q."/>
            <person name="Zhang L."/>
            <person name="Zhou B."/>
            <person name="Peng R."/>
            <person name="Zhang X."/>
            <person name="Liu F."/>
        </authorList>
    </citation>
    <scope>NUCLEOTIDE SEQUENCE [LARGE SCALE GENOMIC DNA]</scope>
    <source>
        <strain evidence="3">cv. PA1801</strain>
    </source>
</reference>
<evidence type="ECO:0000256" key="1">
    <source>
        <dbReference type="SAM" id="MobiDB-lite"/>
    </source>
</evidence>
<comment type="caution">
    <text evidence="2">The sequence shown here is derived from an EMBL/GenBank/DDBJ whole genome shotgun (WGS) entry which is preliminary data.</text>
</comment>
<dbReference type="EMBL" id="SMMG02000003">
    <property type="protein sequence ID" value="KAA3479631.1"/>
    <property type="molecule type" value="Genomic_DNA"/>
</dbReference>
<name>A0A5B6WCZ5_9ROSI</name>
<dbReference type="CDD" id="cd00303">
    <property type="entry name" value="retropepsin_like"/>
    <property type="match status" value="1"/>
</dbReference>
<feature type="region of interest" description="Disordered" evidence="1">
    <location>
        <begin position="253"/>
        <end position="278"/>
    </location>
</feature>
<feature type="compositionally biased region" description="Polar residues" evidence="1">
    <location>
        <begin position="37"/>
        <end position="48"/>
    </location>
</feature>
<protein>
    <submittedName>
        <fullName evidence="2">Bromodomain-containing protein</fullName>
    </submittedName>
</protein>
<dbReference type="InterPro" id="IPR021109">
    <property type="entry name" value="Peptidase_aspartic_dom_sf"/>
</dbReference>
<feature type="compositionally biased region" description="Basic and acidic residues" evidence="1">
    <location>
        <begin position="19"/>
        <end position="29"/>
    </location>
</feature>
<dbReference type="Gene3D" id="2.40.70.10">
    <property type="entry name" value="Acid Proteases"/>
    <property type="match status" value="1"/>
</dbReference>
<keyword evidence="3" id="KW-1185">Reference proteome</keyword>